<dbReference type="EMBL" id="PDLL01000697">
    <property type="protein sequence ID" value="PYY66792.1"/>
    <property type="molecule type" value="Genomic_DNA"/>
</dbReference>
<keyword evidence="1" id="KW-1133">Transmembrane helix</keyword>
<keyword evidence="1" id="KW-0812">Transmembrane</keyword>
<accession>A0A2W0EEU6</accession>
<evidence type="ECO:0000313" key="3">
    <source>
        <dbReference type="Proteomes" id="UP000247437"/>
    </source>
</evidence>
<name>A0A2W0EEU6_PSEJE</name>
<organism evidence="2 3">
    <name type="scientific">Pseudomonas jessenii</name>
    <dbReference type="NCBI Taxonomy" id="77298"/>
    <lineage>
        <taxon>Bacteria</taxon>
        <taxon>Pseudomonadati</taxon>
        <taxon>Pseudomonadota</taxon>
        <taxon>Gammaproteobacteria</taxon>
        <taxon>Pseudomonadales</taxon>
        <taxon>Pseudomonadaceae</taxon>
        <taxon>Pseudomonas</taxon>
    </lineage>
</organism>
<gene>
    <name evidence="2" type="ORF">CRX42_30455</name>
</gene>
<protein>
    <submittedName>
        <fullName evidence="2">PAS domain-containing sensor histidine kinase</fullName>
    </submittedName>
</protein>
<feature type="non-terminal residue" evidence="2">
    <location>
        <position position="117"/>
    </location>
</feature>
<comment type="caution">
    <text evidence="2">The sequence shown here is derived from an EMBL/GenBank/DDBJ whole genome shotgun (WGS) entry which is preliminary data.</text>
</comment>
<evidence type="ECO:0000256" key="1">
    <source>
        <dbReference type="SAM" id="Phobius"/>
    </source>
</evidence>
<keyword evidence="2" id="KW-0418">Kinase</keyword>
<sequence>MPLRQRLENLPVGQKLLAALLVLMVTVLLVANLTFISAAYYISQESMAPQALQTIGRLVSNPSLVSEALESPQSAERLLNELNSYSPLRAAVLYDGKGEQLAQLQRGDKLELPKRFR</sequence>
<evidence type="ECO:0000313" key="2">
    <source>
        <dbReference type="EMBL" id="PYY66792.1"/>
    </source>
</evidence>
<feature type="transmembrane region" description="Helical" evidence="1">
    <location>
        <begin position="16"/>
        <end position="42"/>
    </location>
</feature>
<dbReference type="GO" id="GO:0016301">
    <property type="term" value="F:kinase activity"/>
    <property type="evidence" value="ECO:0007669"/>
    <property type="project" value="UniProtKB-KW"/>
</dbReference>
<dbReference type="Proteomes" id="UP000247437">
    <property type="component" value="Unassembled WGS sequence"/>
</dbReference>
<reference evidence="2 3" key="1">
    <citation type="journal article" date="2018" name="Appl. Microbiol. Biotechnol.">
        <title>Characterization of the caprolactam degradation pathway in Pseudomonas jessenii using mass spectrometry-based proteomics.</title>
        <authorList>
            <person name="Otzen M."/>
            <person name="Palacio C."/>
            <person name="Janssen D.B."/>
        </authorList>
    </citation>
    <scope>NUCLEOTIDE SEQUENCE [LARGE SCALE GENOMIC DNA]</scope>
    <source>
        <strain evidence="2 3">GO3</strain>
    </source>
</reference>
<dbReference type="AlphaFoldDB" id="A0A2W0EEU6"/>
<proteinExistence type="predicted"/>
<keyword evidence="1" id="KW-0472">Membrane</keyword>
<keyword evidence="2" id="KW-0808">Transferase</keyword>